<keyword evidence="2" id="KW-1185">Reference proteome</keyword>
<comment type="caution">
    <text evidence="1">The sequence shown here is derived from an EMBL/GenBank/DDBJ whole genome shotgun (WGS) entry which is preliminary data.</text>
</comment>
<dbReference type="RefSeq" id="WP_016710292.1">
    <property type="nucleotide sequence ID" value="NZ_JAVIFY010000007.1"/>
</dbReference>
<dbReference type="EMBL" id="JAVIFY010000007">
    <property type="protein sequence ID" value="MDQ9092108.1"/>
    <property type="molecule type" value="Genomic_DNA"/>
</dbReference>
<gene>
    <name evidence="1" type="ORF">RC083_10965</name>
</gene>
<proteinExistence type="predicted"/>
<evidence type="ECO:0000313" key="2">
    <source>
        <dbReference type="Proteomes" id="UP001226574"/>
    </source>
</evidence>
<protein>
    <submittedName>
        <fullName evidence="1">Uncharacterized protein</fullName>
    </submittedName>
</protein>
<accession>A0ABU1BC57</accession>
<evidence type="ECO:0000313" key="1">
    <source>
        <dbReference type="EMBL" id="MDQ9092108.1"/>
    </source>
</evidence>
<dbReference type="Proteomes" id="UP001226574">
    <property type="component" value="Unassembled WGS sequence"/>
</dbReference>
<sequence length="181" mass="20327">MHTTLFYKIILIAMFMLVVLTQPISAGQHQVVFDPESSTQRVEFEQQITGNEFNDYLVSGNAGDILNVTLTPSNLSNNFNILPADSSQAVFIGSIEGHYVKHQLAKDGDYIVRVYLMRNAARRNESSNYKLTIIKHVDGNMPTKTMHPSWDRDGDGMNDCENDGSCDHTIDYTKARPQKGL</sequence>
<organism evidence="1 2">
    <name type="scientific">Pseudoalteromonas haloplanktis</name>
    <name type="common">Alteromonas haloplanktis</name>
    <dbReference type="NCBI Taxonomy" id="228"/>
    <lineage>
        <taxon>Bacteria</taxon>
        <taxon>Pseudomonadati</taxon>
        <taxon>Pseudomonadota</taxon>
        <taxon>Gammaproteobacteria</taxon>
        <taxon>Alteromonadales</taxon>
        <taxon>Pseudoalteromonadaceae</taxon>
        <taxon>Pseudoalteromonas</taxon>
    </lineage>
</organism>
<dbReference type="Gene3D" id="2.60.120.380">
    <property type="match status" value="1"/>
</dbReference>
<reference evidence="1 2" key="1">
    <citation type="submission" date="2023-08" db="EMBL/GenBank/DDBJ databases">
        <title>Pseudoalteromonas haloplanktis LL1 genome.</title>
        <authorList>
            <person name="Wu S."/>
        </authorList>
    </citation>
    <scope>NUCLEOTIDE SEQUENCE [LARGE SCALE GENOMIC DNA]</scope>
    <source>
        <strain evidence="1 2">LL1</strain>
    </source>
</reference>
<name>A0ABU1BC57_PSEHA</name>